<dbReference type="GO" id="GO:0050076">
    <property type="term" value="F:maleate isomerase activity"/>
    <property type="evidence" value="ECO:0007669"/>
    <property type="project" value="UniProtKB-UniRule"/>
</dbReference>
<name>A0A2H5F138_9RHOB</name>
<dbReference type="EC" id="5.2.1.1" evidence="1"/>
<feature type="active site" description="Nucleophile" evidence="1">
    <location>
        <position position="79"/>
    </location>
</feature>
<feature type="active site" description="Proton donor" evidence="1">
    <location>
        <position position="197"/>
    </location>
</feature>
<dbReference type="Gene3D" id="3.40.50.12500">
    <property type="match status" value="1"/>
</dbReference>
<dbReference type="PANTHER" id="PTHR40267:SF1">
    <property type="entry name" value="BLR3294 PROTEIN"/>
    <property type="match status" value="1"/>
</dbReference>
<dbReference type="PANTHER" id="PTHR40267">
    <property type="entry name" value="BLR3294 PROTEIN"/>
    <property type="match status" value="1"/>
</dbReference>
<dbReference type="InterPro" id="IPR053714">
    <property type="entry name" value="Iso_Racemase_Enz_sf"/>
</dbReference>
<keyword evidence="3" id="KW-1185">Reference proteome</keyword>
<comment type="catalytic activity">
    <reaction evidence="1">
        <text>maleate = fumarate</text>
        <dbReference type="Rhea" id="RHEA:13169"/>
        <dbReference type="ChEBI" id="CHEBI:29806"/>
        <dbReference type="ChEBI" id="CHEBI:30780"/>
        <dbReference type="EC" id="5.2.1.1"/>
    </reaction>
</comment>
<dbReference type="AlphaFoldDB" id="A0A2H5F138"/>
<comment type="subunit">
    <text evidence="1">Homodimer.</text>
</comment>
<dbReference type="Pfam" id="PF17645">
    <property type="entry name" value="Amdase"/>
    <property type="match status" value="1"/>
</dbReference>
<evidence type="ECO:0000256" key="1">
    <source>
        <dbReference type="HAMAP-Rule" id="MF_00943"/>
    </source>
</evidence>
<feature type="binding site" evidence="1">
    <location>
        <position position="166"/>
    </location>
    <ligand>
        <name>substrate</name>
    </ligand>
</feature>
<dbReference type="OrthoDB" id="483160at2"/>
<dbReference type="Proteomes" id="UP000234530">
    <property type="component" value="Chromosome"/>
</dbReference>
<protein>
    <recommendedName>
        <fullName evidence="1">Maleate isomerase</fullName>
        <ecNumber evidence="1">5.2.1.1</ecNumber>
    </recommendedName>
    <alternativeName>
        <fullName evidence="1">Maleate cis-trans isomerase</fullName>
    </alternativeName>
</protein>
<dbReference type="InterPro" id="IPR028615">
    <property type="entry name" value="Maleate_isomerase"/>
</dbReference>
<feature type="binding site" evidence="1">
    <location>
        <position position="136"/>
    </location>
    <ligand>
        <name>substrate</name>
    </ligand>
</feature>
<dbReference type="InterPro" id="IPR026286">
    <property type="entry name" value="MaiA/AMDase"/>
</dbReference>
<sequence>MRAYRIGQIVPSSNITMETEIPAMLRSRETIRPERFTFHSSRMRMKKVTQEELTAMDRDSLRCARELSDADVDVMGYACLVAIMSQGLGYHRKSKTNLEGAITDEGKSIPVVSSAGALIEGLKEMGAKRVSLLMPYMKPLAQRVTDYVANEGFEIQDSLALEIEDNLAVAARDPLTLIEDVKRLDTKGVDAVVLSCCVQMPSLPALAPVEAALGIPVTSAAACTVRSMLQQMRLEPVVPAAGAMLAPGLRPAA</sequence>
<proteinExistence type="inferred from homology"/>
<feature type="binding site" evidence="1">
    <location>
        <begin position="79"/>
        <end position="81"/>
    </location>
    <ligand>
        <name>substrate</name>
    </ligand>
</feature>
<dbReference type="EMBL" id="CP025430">
    <property type="protein sequence ID" value="AUH65264.1"/>
    <property type="molecule type" value="Genomic_DNA"/>
</dbReference>
<dbReference type="RefSeq" id="WP_101753287.1">
    <property type="nucleotide sequence ID" value="NZ_CP025430.1"/>
</dbReference>
<comment type="miscellaneous">
    <text evidence="1">Reaction is initiated by nucleophilic attack of cysteine at the double bond, yielding a covalent succinylcysteine-like intermediate.</text>
</comment>
<reference evidence="2 3" key="1">
    <citation type="journal article" date="2013" name="Antonie Van Leeuwenhoek">
        <title>Paracoccus zhejiangensis sp. nov., isolated from activated sludge in wastewater-treatment system.</title>
        <authorList>
            <person name="Wu Z.G."/>
            <person name="Zhang D.F."/>
            <person name="Liu Y.L."/>
            <person name="Wang F."/>
            <person name="Jiang X."/>
            <person name="Li C."/>
            <person name="Li S.P."/>
            <person name="Hong Q."/>
            <person name="Li W.J."/>
        </authorList>
    </citation>
    <scope>NUCLEOTIDE SEQUENCE [LARGE SCALE GENOMIC DNA]</scope>
    <source>
        <strain evidence="2 3">J6</strain>
    </source>
</reference>
<organism evidence="2 3">
    <name type="scientific">Paracoccus zhejiangensis</name>
    <dbReference type="NCBI Taxonomy" id="1077935"/>
    <lineage>
        <taxon>Bacteria</taxon>
        <taxon>Pseudomonadati</taxon>
        <taxon>Pseudomonadota</taxon>
        <taxon>Alphaproteobacteria</taxon>
        <taxon>Rhodobacterales</taxon>
        <taxon>Paracoccaceae</taxon>
        <taxon>Paracoccus</taxon>
    </lineage>
</organism>
<dbReference type="HAMAP" id="MF_00943">
    <property type="entry name" value="Maleate_isomerase"/>
    <property type="match status" value="1"/>
</dbReference>
<evidence type="ECO:0000313" key="3">
    <source>
        <dbReference type="Proteomes" id="UP000234530"/>
    </source>
</evidence>
<keyword evidence="1" id="KW-0413">Isomerase</keyword>
<accession>A0A2H5F138</accession>
<feature type="binding site" evidence="1">
    <location>
        <begin position="198"/>
        <end position="199"/>
    </location>
    <ligand>
        <name>substrate</name>
    </ligand>
</feature>
<comment type="similarity">
    <text evidence="1">Belongs to the maleate isomerase family.</text>
</comment>
<evidence type="ECO:0000313" key="2">
    <source>
        <dbReference type="EMBL" id="AUH65264.1"/>
    </source>
</evidence>
<comment type="function">
    <text evidence="1">Catalyzes cis-trans isomerization of the C2-C3 double bond in maleate to yield fumarate.</text>
</comment>
<dbReference type="PIRSF" id="PIRSF015736">
    <property type="entry name" value="MI"/>
    <property type="match status" value="1"/>
</dbReference>
<feature type="modified residue" description="S-(2-succinyl)cysteine" evidence="1">
    <location>
        <position position="79"/>
    </location>
</feature>
<gene>
    <name evidence="1" type="primary">maiA</name>
    <name evidence="2" type="ORF">CX676_14745</name>
</gene>
<dbReference type="KEGG" id="pzh:CX676_14745"/>
<feature type="binding site" evidence="1">
    <location>
        <position position="14"/>
    </location>
    <ligand>
        <name>substrate</name>
    </ligand>
</feature>